<reference evidence="1 2" key="1">
    <citation type="submission" date="2017-09" db="EMBL/GenBank/DDBJ databases">
        <title>Bacterial strain isolated from the female urinary microbiota.</title>
        <authorList>
            <person name="Thomas-White K."/>
            <person name="Kumar N."/>
            <person name="Forster S."/>
            <person name="Putonti C."/>
            <person name="Lawley T."/>
            <person name="Wolfe A.J."/>
        </authorList>
    </citation>
    <scope>NUCLEOTIDE SEQUENCE [LARGE SCALE GENOMIC DNA]</scope>
    <source>
        <strain evidence="1 2">UMB0536</strain>
    </source>
</reference>
<accession>A0A2N6QT00</accession>
<protein>
    <submittedName>
        <fullName evidence="1">Uncharacterized protein</fullName>
    </submittedName>
</protein>
<evidence type="ECO:0000313" key="2">
    <source>
        <dbReference type="Proteomes" id="UP000235564"/>
    </source>
</evidence>
<comment type="caution">
    <text evidence="1">The sequence shown here is derived from an EMBL/GenBank/DDBJ whole genome shotgun (WGS) entry which is preliminary data.</text>
</comment>
<evidence type="ECO:0000313" key="1">
    <source>
        <dbReference type="EMBL" id="PMC25097.1"/>
    </source>
</evidence>
<dbReference type="Proteomes" id="UP000235564">
    <property type="component" value="Unassembled WGS sequence"/>
</dbReference>
<organism evidence="1 2">
    <name type="scientific">Hoylesella buccalis</name>
    <dbReference type="NCBI Taxonomy" id="28127"/>
    <lineage>
        <taxon>Bacteria</taxon>
        <taxon>Pseudomonadati</taxon>
        <taxon>Bacteroidota</taxon>
        <taxon>Bacteroidia</taxon>
        <taxon>Bacteroidales</taxon>
        <taxon>Prevotellaceae</taxon>
        <taxon>Hoylesella</taxon>
    </lineage>
</organism>
<sequence>MVILNATPLFIKAKCYEPHHDPVNVENFTRKTGLKQLINVDHLEKNDRHAGCKSIDWWVRKFYFYQ</sequence>
<proteinExistence type="predicted"/>
<name>A0A2N6QT00_9BACT</name>
<gene>
    <name evidence="1" type="ORF">CJ231_04200</name>
</gene>
<dbReference type="AlphaFoldDB" id="A0A2N6QT00"/>
<dbReference type="EMBL" id="PNGJ01000002">
    <property type="protein sequence ID" value="PMC25097.1"/>
    <property type="molecule type" value="Genomic_DNA"/>
</dbReference>